<dbReference type="InterPro" id="IPR025458">
    <property type="entry name" value="DUF4278"/>
</dbReference>
<name>A0AAU6R631_SYNEL</name>
<organism evidence="1">
    <name type="scientific">Synechococcus elongatus PCC 11802</name>
    <dbReference type="NCBI Taxonomy" id="2283154"/>
    <lineage>
        <taxon>Bacteria</taxon>
        <taxon>Bacillati</taxon>
        <taxon>Cyanobacteriota</taxon>
        <taxon>Cyanophyceae</taxon>
        <taxon>Synechococcales</taxon>
        <taxon>Synechococcaceae</taxon>
        <taxon>Synechococcus</taxon>
    </lineage>
</organism>
<proteinExistence type="predicted"/>
<protein>
    <submittedName>
        <fullName evidence="1">DUF4278 domain-containing protein</fullName>
    </submittedName>
</protein>
<sequence length="94" mass="10889">MELTYRGIKYPYTPPTVASAPSSIYTEYKGLDVRFRSKDEPVQPLKVEMAQAQAPTSVNQTEEKLVSHLYRHALRSLQRQQQKSMRAKQDLQFC</sequence>
<accession>A0AAU6R631</accession>
<gene>
    <name evidence="1" type="ORF">EKO22_08370</name>
</gene>
<reference evidence="1" key="1">
    <citation type="submission" date="2024-01" db="EMBL/GenBank/DDBJ databases">
        <title>Synechococcus elongatus PCC 11802, a close yet different native of Synechococcus elongatus PCC 11801.</title>
        <authorList>
            <person name="Jaiswal D."/>
            <person name="Sengupta A."/>
            <person name="Sengupta S."/>
            <person name="Pakrasi H.B."/>
            <person name="Wangikar P."/>
        </authorList>
    </citation>
    <scope>NUCLEOTIDE SEQUENCE</scope>
    <source>
        <strain evidence="1">PCC 11802</strain>
    </source>
</reference>
<dbReference type="EMBL" id="CP034671">
    <property type="protein sequence ID" value="WZE38169.1"/>
    <property type="molecule type" value="Genomic_DNA"/>
</dbReference>
<dbReference type="RefSeq" id="WP_208678644.1">
    <property type="nucleotide sequence ID" value="NZ_CP034671.2"/>
</dbReference>
<evidence type="ECO:0000313" key="1">
    <source>
        <dbReference type="EMBL" id="WZE38169.1"/>
    </source>
</evidence>
<dbReference type="Pfam" id="PF14105">
    <property type="entry name" value="DUF4278"/>
    <property type="match status" value="1"/>
</dbReference>
<dbReference type="AlphaFoldDB" id="A0AAU6R631"/>